<proteinExistence type="predicted"/>
<accession>A0AAD7GFD4</accession>
<gene>
    <name evidence="2" type="ORF">B0H17DRAFT_1200804</name>
</gene>
<organism evidence="2 3">
    <name type="scientific">Mycena rosella</name>
    <name type="common">Pink bonnet</name>
    <name type="synonym">Agaricus rosellus</name>
    <dbReference type="NCBI Taxonomy" id="1033263"/>
    <lineage>
        <taxon>Eukaryota</taxon>
        <taxon>Fungi</taxon>
        <taxon>Dikarya</taxon>
        <taxon>Basidiomycota</taxon>
        <taxon>Agaricomycotina</taxon>
        <taxon>Agaricomycetes</taxon>
        <taxon>Agaricomycetidae</taxon>
        <taxon>Agaricales</taxon>
        <taxon>Marasmiineae</taxon>
        <taxon>Mycenaceae</taxon>
        <taxon>Mycena</taxon>
    </lineage>
</organism>
<evidence type="ECO:0000313" key="2">
    <source>
        <dbReference type="EMBL" id="KAJ7691957.1"/>
    </source>
</evidence>
<reference evidence="2" key="1">
    <citation type="submission" date="2023-03" db="EMBL/GenBank/DDBJ databases">
        <title>Massive genome expansion in bonnet fungi (Mycena s.s.) driven by repeated elements and novel gene families across ecological guilds.</title>
        <authorList>
            <consortium name="Lawrence Berkeley National Laboratory"/>
            <person name="Harder C.B."/>
            <person name="Miyauchi S."/>
            <person name="Viragh M."/>
            <person name="Kuo A."/>
            <person name="Thoen E."/>
            <person name="Andreopoulos B."/>
            <person name="Lu D."/>
            <person name="Skrede I."/>
            <person name="Drula E."/>
            <person name="Henrissat B."/>
            <person name="Morin E."/>
            <person name="Kohler A."/>
            <person name="Barry K."/>
            <person name="LaButti K."/>
            <person name="Morin E."/>
            <person name="Salamov A."/>
            <person name="Lipzen A."/>
            <person name="Mereny Z."/>
            <person name="Hegedus B."/>
            <person name="Baldrian P."/>
            <person name="Stursova M."/>
            <person name="Weitz H."/>
            <person name="Taylor A."/>
            <person name="Grigoriev I.V."/>
            <person name="Nagy L.G."/>
            <person name="Martin F."/>
            <person name="Kauserud H."/>
        </authorList>
    </citation>
    <scope>NUCLEOTIDE SEQUENCE</scope>
    <source>
        <strain evidence="2">CBHHK067</strain>
    </source>
</reference>
<protein>
    <recommendedName>
        <fullName evidence="1">Jacalin-type lectin domain-containing protein</fullName>
    </recommendedName>
</protein>
<dbReference type="SUPFAM" id="SSF51101">
    <property type="entry name" value="Mannose-binding lectins"/>
    <property type="match status" value="1"/>
</dbReference>
<evidence type="ECO:0000313" key="3">
    <source>
        <dbReference type="Proteomes" id="UP001221757"/>
    </source>
</evidence>
<dbReference type="Proteomes" id="UP001221757">
    <property type="component" value="Unassembled WGS sequence"/>
</dbReference>
<keyword evidence="3" id="KW-1185">Reference proteome</keyword>
<evidence type="ECO:0000259" key="1">
    <source>
        <dbReference type="Pfam" id="PF01419"/>
    </source>
</evidence>
<name>A0AAD7GFD4_MYCRO</name>
<sequence length="198" mass="20908">MGETEDETHLTFTPWTMYQGKPVLVQTSNFGGAQGTVFNDSQDASNFPNSDPGLMIDPQRPIKQMQFGAGWCVDAITTTYRMSDGTTKVIQRGSSVPSSSPNIKTVTLNDNEIVSQICGFAGNYAYYQKSLLIQVLLVITDTVTGAVRTAGPFGGGNGIGGGTFFSVSNPLCLAGFQTAGSDQIGISGLSIIKSNNSE</sequence>
<comment type="caution">
    <text evidence="2">The sequence shown here is derived from an EMBL/GenBank/DDBJ whole genome shotgun (WGS) entry which is preliminary data.</text>
</comment>
<dbReference type="InterPro" id="IPR036404">
    <property type="entry name" value="Jacalin-like_lectin_dom_sf"/>
</dbReference>
<dbReference type="AlphaFoldDB" id="A0AAD7GFD4"/>
<dbReference type="EMBL" id="JARKIE010000055">
    <property type="protein sequence ID" value="KAJ7691957.1"/>
    <property type="molecule type" value="Genomic_DNA"/>
</dbReference>
<dbReference type="InterPro" id="IPR001229">
    <property type="entry name" value="Jacalin-like_lectin_dom"/>
</dbReference>
<feature type="domain" description="Jacalin-type lectin" evidence="1">
    <location>
        <begin position="30"/>
        <end position="182"/>
    </location>
</feature>
<dbReference type="Pfam" id="PF01419">
    <property type="entry name" value="Jacalin"/>
    <property type="match status" value="1"/>
</dbReference>
<dbReference type="Gene3D" id="2.100.10.30">
    <property type="entry name" value="Jacalin-like lectin domain"/>
    <property type="match status" value="1"/>
</dbReference>